<gene>
    <name evidence="2" type="ORF">CJ305_12910</name>
</gene>
<comment type="caution">
    <text evidence="2">The sequence shown here is derived from an EMBL/GenBank/DDBJ whole genome shotgun (WGS) entry which is preliminary data.</text>
</comment>
<protein>
    <submittedName>
        <fullName evidence="2">Penicillin-binding protein</fullName>
    </submittedName>
</protein>
<proteinExistence type="predicted"/>
<dbReference type="RefSeq" id="WP_099646706.1">
    <property type="nucleotide sequence ID" value="NZ_KZ319293.1"/>
</dbReference>
<keyword evidence="1" id="KW-0732">Signal</keyword>
<reference evidence="2 3" key="1">
    <citation type="submission" date="2017-08" db="EMBL/GenBank/DDBJ databases">
        <title>The whole genome shortgun sequences of strain Leeuwenhoekiella nanhaiensis G18 from the South China Sea.</title>
        <authorList>
            <person name="Liu Q."/>
        </authorList>
    </citation>
    <scope>NUCLEOTIDE SEQUENCE [LARGE SCALE GENOMIC DNA]</scope>
    <source>
        <strain evidence="2 3">G18</strain>
    </source>
</reference>
<dbReference type="AlphaFoldDB" id="A0A2G1VPP5"/>
<dbReference type="NCBIfam" id="NF033711">
    <property type="entry name" value="T9SS_PorQ"/>
    <property type="match status" value="1"/>
</dbReference>
<dbReference type="OrthoDB" id="9809953at2"/>
<sequence length="340" mass="37977">MLRTLILLVFLVCCAKSLQAQLGGRDTYQFLNLVSSPKQAALGGKLLTDYSYDPALALFNPAVINAEMDNQFAINYVNYLADVNYGTASYAYLIDRRRQVIQAGVTYINYGNFSGFDEQGNETGDFSGGEVAFSVGYAYNIPRTDFFVGANLKLISSKLEQYTSFGGTVDLGFIYVNEDLRLNVAGVVRNLGTQFTPYDVTYESLPLEVDLGISQKLEHVPLRWHFTLENVQNWNLAFENPARATSDLNGNTTPEKINFFDEALRHMIFGAELFPDKGFNIRLGYSVRRGEELRIADQRSFAGLSAGFSVKFNKLRLSYSYARYNSAASSGFFGLNLDLQ</sequence>
<evidence type="ECO:0000256" key="1">
    <source>
        <dbReference type="SAM" id="SignalP"/>
    </source>
</evidence>
<accession>A0A2G1VPP5</accession>
<organism evidence="2 3">
    <name type="scientific">Leeuwenhoekiella nanhaiensis</name>
    <dbReference type="NCBI Taxonomy" id="1655491"/>
    <lineage>
        <taxon>Bacteria</taxon>
        <taxon>Pseudomonadati</taxon>
        <taxon>Bacteroidota</taxon>
        <taxon>Flavobacteriia</taxon>
        <taxon>Flavobacteriales</taxon>
        <taxon>Flavobacteriaceae</taxon>
        <taxon>Leeuwenhoekiella</taxon>
    </lineage>
</organism>
<dbReference type="EMBL" id="NQXA01000011">
    <property type="protein sequence ID" value="PHQ28714.1"/>
    <property type="molecule type" value="Genomic_DNA"/>
</dbReference>
<evidence type="ECO:0000313" key="3">
    <source>
        <dbReference type="Proteomes" id="UP000229433"/>
    </source>
</evidence>
<dbReference type="NCBIfam" id="NF033709">
    <property type="entry name" value="PorV_fam"/>
    <property type="match status" value="1"/>
</dbReference>
<dbReference type="Proteomes" id="UP000229433">
    <property type="component" value="Unassembled WGS sequence"/>
</dbReference>
<feature type="signal peptide" evidence="1">
    <location>
        <begin position="1"/>
        <end position="20"/>
    </location>
</feature>
<feature type="chain" id="PRO_5013894853" evidence="1">
    <location>
        <begin position="21"/>
        <end position="340"/>
    </location>
</feature>
<evidence type="ECO:0000313" key="2">
    <source>
        <dbReference type="EMBL" id="PHQ28714.1"/>
    </source>
</evidence>
<keyword evidence="3" id="KW-1185">Reference proteome</keyword>
<name>A0A2G1VPP5_9FLAO</name>